<gene>
    <name evidence="1" type="ORF">MIPYR_40045</name>
</gene>
<proteinExistence type="predicted"/>
<dbReference type="AlphaFoldDB" id="A0A1Y5P3G3"/>
<protein>
    <submittedName>
        <fullName evidence="1">Uncharacterized protein</fullName>
    </submittedName>
</protein>
<sequence length="20" mass="2152">MEAVTSDINFAGRCRALIAI</sequence>
<evidence type="ECO:0000313" key="1">
    <source>
        <dbReference type="EMBL" id="SBS73215.1"/>
    </source>
</evidence>
<dbReference type="EMBL" id="FLQR01000008">
    <property type="protein sequence ID" value="SBS73215.1"/>
    <property type="molecule type" value="Genomic_DNA"/>
</dbReference>
<organism evidence="1">
    <name type="scientific">uncultured Microbacterium sp</name>
    <dbReference type="NCBI Taxonomy" id="191216"/>
    <lineage>
        <taxon>Bacteria</taxon>
        <taxon>Bacillati</taxon>
        <taxon>Actinomycetota</taxon>
        <taxon>Actinomycetes</taxon>
        <taxon>Micrococcales</taxon>
        <taxon>Microbacteriaceae</taxon>
        <taxon>Microbacterium</taxon>
        <taxon>environmental samples</taxon>
    </lineage>
</organism>
<accession>A0A1Y5P3G3</accession>
<name>A0A1Y5P3G3_9MICO</name>
<reference evidence="1" key="1">
    <citation type="submission" date="2016-03" db="EMBL/GenBank/DDBJ databases">
        <authorList>
            <person name="Ploux O."/>
        </authorList>
    </citation>
    <scope>NUCLEOTIDE SEQUENCE</scope>
    <source>
        <strain evidence="1">UC1</strain>
    </source>
</reference>